<dbReference type="AlphaFoldDB" id="A0AAN6DQ23"/>
<name>A0AAN6DQ23_9EURO</name>
<dbReference type="SUPFAM" id="SSF54695">
    <property type="entry name" value="POZ domain"/>
    <property type="match status" value="1"/>
</dbReference>
<organism evidence="1 2">
    <name type="scientific">Exophiala viscosa</name>
    <dbReference type="NCBI Taxonomy" id="2486360"/>
    <lineage>
        <taxon>Eukaryota</taxon>
        <taxon>Fungi</taxon>
        <taxon>Dikarya</taxon>
        <taxon>Ascomycota</taxon>
        <taxon>Pezizomycotina</taxon>
        <taxon>Eurotiomycetes</taxon>
        <taxon>Chaetothyriomycetidae</taxon>
        <taxon>Chaetothyriales</taxon>
        <taxon>Herpotrichiellaceae</taxon>
        <taxon>Exophiala</taxon>
    </lineage>
</organism>
<dbReference type="CDD" id="cd18186">
    <property type="entry name" value="BTB_POZ_ZBTB_KLHL-like"/>
    <property type="match status" value="1"/>
</dbReference>
<keyword evidence="2" id="KW-1185">Reference proteome</keyword>
<dbReference type="Proteomes" id="UP001203852">
    <property type="component" value="Unassembled WGS sequence"/>
</dbReference>
<dbReference type="EMBL" id="MU404360">
    <property type="protein sequence ID" value="KAI1609259.1"/>
    <property type="molecule type" value="Genomic_DNA"/>
</dbReference>
<proteinExistence type="predicted"/>
<gene>
    <name evidence="1" type="ORF">EDD36DRAFT_468201</name>
</gene>
<evidence type="ECO:0000313" key="1">
    <source>
        <dbReference type="EMBL" id="KAI1609259.1"/>
    </source>
</evidence>
<sequence>MADTEQSNPCASPIVTLDLHLVAGDTVTLIYIHRDILTNRSYLARWFDAYAVTNDQDIRLPISGWSPLVGLEIVHWLYRGKISFEVNTNEIKHGHVYPSVLLMKLINLYLGANRYQIDDLAAYTFDKLDAIFQSRGLDWWDLNRLTPDMSEDEGGKLQGLMIGVVADGIRKEGWLAYTTARPDFANWVVTTTKTWLVEELLRQARVCR</sequence>
<evidence type="ECO:0008006" key="3">
    <source>
        <dbReference type="Google" id="ProtNLM"/>
    </source>
</evidence>
<comment type="caution">
    <text evidence="1">The sequence shown here is derived from an EMBL/GenBank/DDBJ whole genome shotgun (WGS) entry which is preliminary data.</text>
</comment>
<protein>
    <recommendedName>
        <fullName evidence="3">BTB domain-containing protein</fullName>
    </recommendedName>
</protein>
<accession>A0AAN6DQ23</accession>
<dbReference type="InterPro" id="IPR011333">
    <property type="entry name" value="SKP1/BTB/POZ_sf"/>
</dbReference>
<reference evidence="1" key="1">
    <citation type="journal article" date="2022" name="bioRxiv">
        <title>Deciphering the potential niche of two novel black yeast fungi from a biological soil crust based on their genomes, phenotypes, and melanin regulation.</title>
        <authorList>
            <consortium name="DOE Joint Genome Institute"/>
            <person name="Carr E.C."/>
            <person name="Barton Q."/>
            <person name="Grambo S."/>
            <person name="Sullivan M."/>
            <person name="Renfro C.M."/>
            <person name="Kuo A."/>
            <person name="Pangilinan J."/>
            <person name="Lipzen A."/>
            <person name="Keymanesh K."/>
            <person name="Savage E."/>
            <person name="Barry K."/>
            <person name="Grigoriev I.V."/>
            <person name="Riekhof W.R."/>
            <person name="Harris S.S."/>
        </authorList>
    </citation>
    <scope>NUCLEOTIDE SEQUENCE</scope>
    <source>
        <strain evidence="1">JF 03-4F</strain>
    </source>
</reference>
<evidence type="ECO:0000313" key="2">
    <source>
        <dbReference type="Proteomes" id="UP001203852"/>
    </source>
</evidence>
<dbReference type="Gene3D" id="3.30.710.10">
    <property type="entry name" value="Potassium Channel Kv1.1, Chain A"/>
    <property type="match status" value="1"/>
</dbReference>